<dbReference type="AlphaFoldDB" id="A0A8T2NZJ7"/>
<gene>
    <name evidence="1" type="ORF">JZ751_008920</name>
</gene>
<proteinExistence type="predicted"/>
<evidence type="ECO:0000313" key="2">
    <source>
        <dbReference type="Proteomes" id="UP000824540"/>
    </source>
</evidence>
<keyword evidence="2" id="KW-1185">Reference proteome</keyword>
<dbReference type="EMBL" id="JAFBMS010000017">
    <property type="protein sequence ID" value="KAG9345775.1"/>
    <property type="molecule type" value="Genomic_DNA"/>
</dbReference>
<reference evidence="1" key="1">
    <citation type="thesis" date="2021" institute="BYU ScholarsArchive" country="Provo, UT, USA">
        <title>Applications of and Algorithms for Genome Assembly and Genomic Analyses with an Emphasis on Marine Teleosts.</title>
        <authorList>
            <person name="Pickett B.D."/>
        </authorList>
    </citation>
    <scope>NUCLEOTIDE SEQUENCE</scope>
    <source>
        <strain evidence="1">HI-2016</strain>
    </source>
</reference>
<accession>A0A8T2NZJ7</accession>
<dbReference type="Proteomes" id="UP000824540">
    <property type="component" value="Unassembled WGS sequence"/>
</dbReference>
<name>A0A8T2NZJ7_9TELE</name>
<sequence>MGKKGQHKQGQSGTMFNLLCVEQHLPLSSYSKNTIAVGPLSKALHPTLLPGGIGPWDPYWSGRGPRNSACTKQHMNKQVQLELVDSTNNRVVRHHMPCMLCRSLFCFPLVLQLLQIPPDSPPPLHTPLVFILLSLSLPRMRMPPHASMQADTGILRKSLHLVLACCLPRFHPCHTHSHTYRRTPLCSHTISDPATPNPTVALPRLCCQLPHHRALCQSPGLPLFLLPDPSFAFLTLSIVSHIHLNIYFSLNFVTVWNGTRCSINMQLPSGTVRCSCRPQPWGHTVGRCEKTLNLPAMENGGPTHLFEIQLSLWLVVFGVFTSPKIVRHDAAPFD</sequence>
<protein>
    <submittedName>
        <fullName evidence="1">Uncharacterized protein</fullName>
    </submittedName>
</protein>
<organism evidence="1 2">
    <name type="scientific">Albula glossodonta</name>
    <name type="common">roundjaw bonefish</name>
    <dbReference type="NCBI Taxonomy" id="121402"/>
    <lineage>
        <taxon>Eukaryota</taxon>
        <taxon>Metazoa</taxon>
        <taxon>Chordata</taxon>
        <taxon>Craniata</taxon>
        <taxon>Vertebrata</taxon>
        <taxon>Euteleostomi</taxon>
        <taxon>Actinopterygii</taxon>
        <taxon>Neopterygii</taxon>
        <taxon>Teleostei</taxon>
        <taxon>Albuliformes</taxon>
        <taxon>Albulidae</taxon>
        <taxon>Albula</taxon>
    </lineage>
</organism>
<comment type="caution">
    <text evidence="1">The sequence shown here is derived from an EMBL/GenBank/DDBJ whole genome shotgun (WGS) entry which is preliminary data.</text>
</comment>
<evidence type="ECO:0000313" key="1">
    <source>
        <dbReference type="EMBL" id="KAG9345775.1"/>
    </source>
</evidence>